<dbReference type="Gene3D" id="3.80.10.10">
    <property type="entry name" value="Ribonuclease Inhibitor"/>
    <property type="match status" value="1"/>
</dbReference>
<accession>A0AAD7FK19</accession>
<evidence type="ECO:0000313" key="2">
    <source>
        <dbReference type="Proteomes" id="UP001221142"/>
    </source>
</evidence>
<dbReference type="InterPro" id="IPR032675">
    <property type="entry name" value="LRR_dom_sf"/>
</dbReference>
<dbReference type="EMBL" id="JARKIF010000014">
    <property type="protein sequence ID" value="KAJ7623478.1"/>
    <property type="molecule type" value="Genomic_DNA"/>
</dbReference>
<comment type="caution">
    <text evidence="1">The sequence shown here is derived from an EMBL/GenBank/DDBJ whole genome shotgun (WGS) entry which is preliminary data.</text>
</comment>
<organism evidence="1 2">
    <name type="scientific">Roridomyces roridus</name>
    <dbReference type="NCBI Taxonomy" id="1738132"/>
    <lineage>
        <taxon>Eukaryota</taxon>
        <taxon>Fungi</taxon>
        <taxon>Dikarya</taxon>
        <taxon>Basidiomycota</taxon>
        <taxon>Agaricomycotina</taxon>
        <taxon>Agaricomycetes</taxon>
        <taxon>Agaricomycetidae</taxon>
        <taxon>Agaricales</taxon>
        <taxon>Marasmiineae</taxon>
        <taxon>Mycenaceae</taxon>
        <taxon>Roridomyces</taxon>
    </lineage>
</organism>
<protein>
    <submittedName>
        <fullName evidence="1">Uncharacterized protein</fullName>
    </submittedName>
</protein>
<keyword evidence="2" id="KW-1185">Reference proteome</keyword>
<gene>
    <name evidence="1" type="ORF">FB45DRAFT_1061383</name>
</gene>
<dbReference type="AlphaFoldDB" id="A0AAD7FK19"/>
<dbReference type="Proteomes" id="UP001221142">
    <property type="component" value="Unassembled WGS sequence"/>
</dbReference>
<evidence type="ECO:0000313" key="1">
    <source>
        <dbReference type="EMBL" id="KAJ7623478.1"/>
    </source>
</evidence>
<proteinExistence type="predicted"/>
<reference evidence="1" key="1">
    <citation type="submission" date="2023-03" db="EMBL/GenBank/DDBJ databases">
        <title>Massive genome expansion in bonnet fungi (Mycena s.s.) driven by repeated elements and novel gene families across ecological guilds.</title>
        <authorList>
            <consortium name="Lawrence Berkeley National Laboratory"/>
            <person name="Harder C.B."/>
            <person name="Miyauchi S."/>
            <person name="Viragh M."/>
            <person name="Kuo A."/>
            <person name="Thoen E."/>
            <person name="Andreopoulos B."/>
            <person name="Lu D."/>
            <person name="Skrede I."/>
            <person name="Drula E."/>
            <person name="Henrissat B."/>
            <person name="Morin E."/>
            <person name="Kohler A."/>
            <person name="Barry K."/>
            <person name="LaButti K."/>
            <person name="Morin E."/>
            <person name="Salamov A."/>
            <person name="Lipzen A."/>
            <person name="Mereny Z."/>
            <person name="Hegedus B."/>
            <person name="Baldrian P."/>
            <person name="Stursova M."/>
            <person name="Weitz H."/>
            <person name="Taylor A."/>
            <person name="Grigoriev I.V."/>
            <person name="Nagy L.G."/>
            <person name="Martin F."/>
            <person name="Kauserud H."/>
        </authorList>
    </citation>
    <scope>NUCLEOTIDE SEQUENCE</scope>
    <source>
        <strain evidence="1">9284</strain>
    </source>
</reference>
<sequence>MLREVQLLAPWTALALPWQSIEIYRSEDTSIQESIDVLRTGVSLTHCSLYLKVASPEPTLLLPSMPRLQSLTLFERADNRTMPLLVMSLLRSLTLPALRNLNLKFEDPRSRPPEDVSEFLSFVARSSLQLEELTLCLMPVSERDLLRCLECLQSLVTVRLQIAASMDALLERLYSDAGFLPRLQSLHIANFTPSDTPWEYTSPSSNATLEMLFSRWRRSLLQDFHFHYVGTDEMVVFTAMVTTHPTWETLRKVGMTLVLEEFHQEPQAGDWWVYTVY</sequence>
<name>A0AAD7FK19_9AGAR</name>